<dbReference type="Proteomes" id="UP001215280">
    <property type="component" value="Unassembled WGS sequence"/>
</dbReference>
<protein>
    <submittedName>
        <fullName evidence="1">Uncharacterized protein</fullName>
    </submittedName>
</protein>
<keyword evidence="2" id="KW-1185">Reference proteome</keyword>
<evidence type="ECO:0000313" key="2">
    <source>
        <dbReference type="Proteomes" id="UP001215280"/>
    </source>
</evidence>
<proteinExistence type="predicted"/>
<reference evidence="1" key="1">
    <citation type="submission" date="2023-03" db="EMBL/GenBank/DDBJ databases">
        <title>Massive genome expansion in bonnet fungi (Mycena s.s.) driven by repeated elements and novel gene families across ecological guilds.</title>
        <authorList>
            <consortium name="Lawrence Berkeley National Laboratory"/>
            <person name="Harder C.B."/>
            <person name="Miyauchi S."/>
            <person name="Viragh M."/>
            <person name="Kuo A."/>
            <person name="Thoen E."/>
            <person name="Andreopoulos B."/>
            <person name="Lu D."/>
            <person name="Skrede I."/>
            <person name="Drula E."/>
            <person name="Henrissat B."/>
            <person name="Morin E."/>
            <person name="Kohler A."/>
            <person name="Barry K."/>
            <person name="LaButti K."/>
            <person name="Morin E."/>
            <person name="Salamov A."/>
            <person name="Lipzen A."/>
            <person name="Mereny Z."/>
            <person name="Hegedus B."/>
            <person name="Baldrian P."/>
            <person name="Stursova M."/>
            <person name="Weitz H."/>
            <person name="Taylor A."/>
            <person name="Grigoriev I.V."/>
            <person name="Nagy L.G."/>
            <person name="Martin F."/>
            <person name="Kauserud H."/>
        </authorList>
    </citation>
    <scope>NUCLEOTIDE SEQUENCE</scope>
    <source>
        <strain evidence="1">CBHHK188m</strain>
    </source>
</reference>
<name>A0AAD7IG01_9AGAR</name>
<evidence type="ECO:0000313" key="1">
    <source>
        <dbReference type="EMBL" id="KAJ7741440.1"/>
    </source>
</evidence>
<organism evidence="1 2">
    <name type="scientific">Mycena maculata</name>
    <dbReference type="NCBI Taxonomy" id="230809"/>
    <lineage>
        <taxon>Eukaryota</taxon>
        <taxon>Fungi</taxon>
        <taxon>Dikarya</taxon>
        <taxon>Basidiomycota</taxon>
        <taxon>Agaricomycotina</taxon>
        <taxon>Agaricomycetes</taxon>
        <taxon>Agaricomycetidae</taxon>
        <taxon>Agaricales</taxon>
        <taxon>Marasmiineae</taxon>
        <taxon>Mycenaceae</taxon>
        <taxon>Mycena</taxon>
    </lineage>
</organism>
<dbReference type="EMBL" id="JARJLG010000123">
    <property type="protein sequence ID" value="KAJ7741440.1"/>
    <property type="molecule type" value="Genomic_DNA"/>
</dbReference>
<gene>
    <name evidence="1" type="ORF">DFH07DRAFT_58235</name>
</gene>
<dbReference type="AlphaFoldDB" id="A0AAD7IG01"/>
<accession>A0AAD7IG01</accession>
<sequence length="173" mass="19182">MAQSSQQDLVRSRRYTLFVGVDDYDAPTRSSTHESFAAPEDIERMLDSCFWGPLSAASDDIAKLFVTGISTRSPILTNLSKLNLKVDPSPQISCGFKDKEALQFSRAFLDPSPSVVDLRHACGEYIFSATDGTIEAVLHPQQLILHIAELSMKPLMLFTPKPFPHLPGIFELL</sequence>
<comment type="caution">
    <text evidence="1">The sequence shown here is derived from an EMBL/GenBank/DDBJ whole genome shotgun (WGS) entry which is preliminary data.</text>
</comment>